<evidence type="ECO:0000313" key="2">
    <source>
        <dbReference type="EMBL" id="MFD1332071.1"/>
    </source>
</evidence>
<dbReference type="EMBL" id="JBHTMX010000059">
    <property type="protein sequence ID" value="MFD1332071.1"/>
    <property type="molecule type" value="Genomic_DNA"/>
</dbReference>
<dbReference type="InterPro" id="IPR006115">
    <property type="entry name" value="6PGDH_NADP-bd"/>
</dbReference>
<evidence type="ECO:0000313" key="3">
    <source>
        <dbReference type="Proteomes" id="UP001597171"/>
    </source>
</evidence>
<feature type="domain" description="6-phosphogluconate dehydrogenase NADP-binding" evidence="1">
    <location>
        <begin position="4"/>
        <end position="146"/>
    </location>
</feature>
<accession>A0ABW3Z7D8</accession>
<gene>
    <name evidence="2" type="ORF">ACFQ4O_08680</name>
</gene>
<name>A0ABW3Z7D8_9HYPH</name>
<dbReference type="GO" id="GO:0016491">
    <property type="term" value="F:oxidoreductase activity"/>
    <property type="evidence" value="ECO:0007669"/>
    <property type="project" value="UniProtKB-KW"/>
</dbReference>
<feature type="non-terminal residue" evidence="2">
    <location>
        <position position="148"/>
    </location>
</feature>
<organism evidence="2 3">
    <name type="scientific">Methylopila musalis</name>
    <dbReference type="NCBI Taxonomy" id="1134781"/>
    <lineage>
        <taxon>Bacteria</taxon>
        <taxon>Pseudomonadati</taxon>
        <taxon>Pseudomonadota</taxon>
        <taxon>Alphaproteobacteria</taxon>
        <taxon>Hyphomicrobiales</taxon>
        <taxon>Methylopilaceae</taxon>
        <taxon>Methylopila</taxon>
    </lineage>
</organism>
<reference evidence="3" key="1">
    <citation type="journal article" date="2019" name="Int. J. Syst. Evol. Microbiol.">
        <title>The Global Catalogue of Microorganisms (GCM) 10K type strain sequencing project: providing services to taxonomists for standard genome sequencing and annotation.</title>
        <authorList>
            <consortium name="The Broad Institute Genomics Platform"/>
            <consortium name="The Broad Institute Genome Sequencing Center for Infectious Disease"/>
            <person name="Wu L."/>
            <person name="Ma J."/>
        </authorList>
    </citation>
    <scope>NUCLEOTIDE SEQUENCE [LARGE SCALE GENOMIC DNA]</scope>
    <source>
        <strain evidence="3">CCUG 61696</strain>
    </source>
</reference>
<dbReference type="Gene3D" id="3.40.50.720">
    <property type="entry name" value="NAD(P)-binding Rossmann-like Domain"/>
    <property type="match status" value="1"/>
</dbReference>
<dbReference type="Proteomes" id="UP001597171">
    <property type="component" value="Unassembled WGS sequence"/>
</dbReference>
<keyword evidence="3" id="KW-1185">Reference proteome</keyword>
<dbReference type="SUPFAM" id="SSF51735">
    <property type="entry name" value="NAD(P)-binding Rossmann-fold domains"/>
    <property type="match status" value="1"/>
</dbReference>
<dbReference type="EC" id="1.1.-.-" evidence="2"/>
<dbReference type="PANTHER" id="PTHR43060:SF15">
    <property type="entry name" value="3-HYDROXYISOBUTYRATE DEHYDROGENASE-LIKE 1, MITOCHONDRIAL-RELATED"/>
    <property type="match status" value="1"/>
</dbReference>
<dbReference type="InterPro" id="IPR036291">
    <property type="entry name" value="NAD(P)-bd_dom_sf"/>
</dbReference>
<protein>
    <submittedName>
        <fullName evidence="2">NAD(P)-dependent oxidoreductase</fullName>
        <ecNumber evidence="2">1.1.-.-</ecNumber>
    </submittedName>
</protein>
<proteinExistence type="predicted"/>
<comment type="caution">
    <text evidence="2">The sequence shown here is derived from an EMBL/GenBank/DDBJ whole genome shotgun (WGS) entry which is preliminary data.</text>
</comment>
<dbReference type="Pfam" id="PF03446">
    <property type="entry name" value="NAD_binding_2"/>
    <property type="match status" value="1"/>
</dbReference>
<sequence length="148" mass="14569">MTRVAVLGTGLMGAPMARRLLAAGFAVTAWNRTRAKADALVPDGAVVADSPREAARDADVILTMLENGDAVGEVLFGPDGAAEGLAPGAVVLDMSSIPPSTAREHAAALSRLGVAHVDAPVSGGTRGAAAGTLAIMAGGSDETIAALA</sequence>
<keyword evidence="2" id="KW-0560">Oxidoreductase</keyword>
<dbReference type="RefSeq" id="WP_378775304.1">
    <property type="nucleotide sequence ID" value="NZ_JBHTMX010000059.1"/>
</dbReference>
<evidence type="ECO:0000259" key="1">
    <source>
        <dbReference type="Pfam" id="PF03446"/>
    </source>
</evidence>
<dbReference type="PANTHER" id="PTHR43060">
    <property type="entry name" value="3-HYDROXYISOBUTYRATE DEHYDROGENASE-LIKE 1, MITOCHONDRIAL-RELATED"/>
    <property type="match status" value="1"/>
</dbReference>